<reference evidence="2" key="1">
    <citation type="submission" date="2020-03" db="EMBL/GenBank/DDBJ databases">
        <title>Complete genome sequence of sulfur-oxidizing bacterium skT11.</title>
        <authorList>
            <person name="Kanda M."/>
            <person name="Kojima H."/>
            <person name="Fukui M."/>
        </authorList>
    </citation>
    <scope>NUCLEOTIDE SEQUENCE [LARGE SCALE GENOMIC DNA]</scope>
    <source>
        <strain evidence="2">skT11</strain>
    </source>
</reference>
<gene>
    <name evidence="1" type="ORF">SKTS_35960</name>
</gene>
<sequence>MEIIAARVSKESGSAWKNRIRDIFTFHYVHNLYPAHRKLRYLGSAVKNLQRSGIGVGLYITPINHRAGKKYVGGAFERNVSSNIAIIEKYLRNFGVKVIKGSELTPGNRKAFGPSILNLAYDCDESDFFTPHNATEHLRYTARKNLAIKIASLSKAVEVVFDRP</sequence>
<name>A0A6F8VH83_9PROT</name>
<organism evidence="1 2">
    <name type="scientific">Sulfurimicrobium lacus</name>
    <dbReference type="NCBI Taxonomy" id="2715678"/>
    <lineage>
        <taxon>Bacteria</taxon>
        <taxon>Pseudomonadati</taxon>
        <taxon>Pseudomonadota</taxon>
        <taxon>Betaproteobacteria</taxon>
        <taxon>Nitrosomonadales</taxon>
        <taxon>Sulfuricellaceae</taxon>
        <taxon>Sulfurimicrobium</taxon>
    </lineage>
</organism>
<keyword evidence="2" id="KW-1185">Reference proteome</keyword>
<protein>
    <submittedName>
        <fullName evidence="1">Uncharacterized protein</fullName>
    </submittedName>
</protein>
<evidence type="ECO:0000313" key="1">
    <source>
        <dbReference type="EMBL" id="BCB28710.1"/>
    </source>
</evidence>
<dbReference type="EMBL" id="AP022853">
    <property type="protein sequence ID" value="BCB28710.1"/>
    <property type="molecule type" value="Genomic_DNA"/>
</dbReference>
<evidence type="ECO:0000313" key="2">
    <source>
        <dbReference type="Proteomes" id="UP000502260"/>
    </source>
</evidence>
<proteinExistence type="predicted"/>
<dbReference type="AlphaFoldDB" id="A0A6F8VH83"/>
<dbReference type="KEGG" id="slac:SKTS_35960"/>
<dbReference type="Proteomes" id="UP000502260">
    <property type="component" value="Chromosome"/>
</dbReference>
<accession>A0A6F8VH83</accession>